<dbReference type="AlphaFoldDB" id="A0A5B0VE58"/>
<protein>
    <recommendedName>
        <fullName evidence="5">Trimeric autotransporter adhesin YadA-like stalk domain-containing protein</fullName>
    </recommendedName>
</protein>
<keyword evidence="2" id="KW-0732">Signal</keyword>
<dbReference type="RefSeq" id="WP_149600842.1">
    <property type="nucleotide sequence ID" value="NZ_VTUU01000006.1"/>
</dbReference>
<dbReference type="EMBL" id="VTUU01000006">
    <property type="protein sequence ID" value="KAA1172882.1"/>
    <property type="molecule type" value="Genomic_DNA"/>
</dbReference>
<proteinExistence type="predicted"/>
<organism evidence="3 4">
    <name type="scientific">Marinobacter salinexigens</name>
    <dbReference type="NCBI Taxonomy" id="2919747"/>
    <lineage>
        <taxon>Bacteria</taxon>
        <taxon>Pseudomonadati</taxon>
        <taxon>Pseudomonadota</taxon>
        <taxon>Gammaproteobacteria</taxon>
        <taxon>Pseudomonadales</taxon>
        <taxon>Marinobacteraceae</taxon>
        <taxon>Marinobacter</taxon>
    </lineage>
</organism>
<evidence type="ECO:0000256" key="2">
    <source>
        <dbReference type="SAM" id="SignalP"/>
    </source>
</evidence>
<keyword evidence="1" id="KW-0175">Coiled coil</keyword>
<dbReference type="Gene3D" id="2.150.10.10">
    <property type="entry name" value="Serralysin-like metalloprotease, C-terminal"/>
    <property type="match status" value="1"/>
</dbReference>
<dbReference type="Proteomes" id="UP000323161">
    <property type="component" value="Unassembled WGS sequence"/>
</dbReference>
<evidence type="ECO:0000313" key="4">
    <source>
        <dbReference type="Proteomes" id="UP000323161"/>
    </source>
</evidence>
<feature type="chain" id="PRO_5022717692" description="Trimeric autotransporter adhesin YadA-like stalk domain-containing protein" evidence="2">
    <location>
        <begin position="22"/>
        <end position="197"/>
    </location>
</feature>
<gene>
    <name evidence="3" type="ORF">FWJ25_13820</name>
</gene>
<sequence length="197" mass="20417">MRTLYGLASTIIFSLPVIASAEVILDDLIVQGSACVGADCVENMTFEFDTLVLRSATPQVVFQDTSNAGTFPSDDWVVGATDGGLATQTSFFIKNLTNALDALVISADGDVALGAGAAVVEDAVSVGDLGSERRVTHVADAVDDTDAVTLAQFNVFKGEATASVAAEVDALDTRVSELEARLSTLVDRLEAVAAQVD</sequence>
<name>A0A5B0VE58_9GAMM</name>
<comment type="caution">
    <text evidence="3">The sequence shown here is derived from an EMBL/GenBank/DDBJ whole genome shotgun (WGS) entry which is preliminary data.</text>
</comment>
<feature type="coiled-coil region" evidence="1">
    <location>
        <begin position="168"/>
        <end position="195"/>
    </location>
</feature>
<dbReference type="InterPro" id="IPR011049">
    <property type="entry name" value="Serralysin-like_metalloprot_C"/>
</dbReference>
<reference evidence="3 4" key="1">
    <citation type="submission" date="2019-08" db="EMBL/GenBank/DDBJ databases">
        <title>Marinobacter ZYF650 sp. nov., a marine bacterium isolated from seawater of the Mariana trench.</title>
        <authorList>
            <person name="Ahmad W."/>
        </authorList>
    </citation>
    <scope>NUCLEOTIDE SEQUENCE [LARGE SCALE GENOMIC DNA]</scope>
    <source>
        <strain evidence="3 4">ZYF650</strain>
    </source>
</reference>
<feature type="signal peptide" evidence="2">
    <location>
        <begin position="1"/>
        <end position="21"/>
    </location>
</feature>
<evidence type="ECO:0000313" key="3">
    <source>
        <dbReference type="EMBL" id="KAA1172882.1"/>
    </source>
</evidence>
<evidence type="ECO:0000256" key="1">
    <source>
        <dbReference type="SAM" id="Coils"/>
    </source>
</evidence>
<evidence type="ECO:0008006" key="5">
    <source>
        <dbReference type="Google" id="ProtNLM"/>
    </source>
</evidence>
<keyword evidence="4" id="KW-1185">Reference proteome</keyword>
<dbReference type="SUPFAM" id="SSF101967">
    <property type="entry name" value="Adhesin YadA, collagen-binding domain"/>
    <property type="match status" value="1"/>
</dbReference>
<accession>A0A5B0VE58</accession>